<dbReference type="GO" id="GO:0030313">
    <property type="term" value="C:cell envelope"/>
    <property type="evidence" value="ECO:0007669"/>
    <property type="project" value="UniProtKB-SubCell"/>
</dbReference>
<feature type="region of interest" description="Disordered" evidence="4">
    <location>
        <begin position="42"/>
        <end position="80"/>
    </location>
</feature>
<dbReference type="InterPro" id="IPR028082">
    <property type="entry name" value="Peripla_BP_I"/>
</dbReference>
<dbReference type="SUPFAM" id="SSF53822">
    <property type="entry name" value="Periplasmic binding protein-like I"/>
    <property type="match status" value="1"/>
</dbReference>
<feature type="compositionally biased region" description="Basic and acidic residues" evidence="4">
    <location>
        <begin position="61"/>
        <end position="75"/>
    </location>
</feature>
<reference evidence="6 7" key="1">
    <citation type="submission" date="2007-08" db="EMBL/GenBank/DDBJ databases">
        <authorList>
            <person name="Fulton L."/>
            <person name="Clifton S."/>
            <person name="Fulton B."/>
            <person name="Xu J."/>
            <person name="Minx P."/>
            <person name="Pepin K.H."/>
            <person name="Johnson M."/>
            <person name="Thiruvilangam P."/>
            <person name="Bhonagiri V."/>
            <person name="Nash W.E."/>
            <person name="Mardis E.R."/>
            <person name="Wilson R.K."/>
        </authorList>
    </citation>
    <scope>NUCLEOTIDE SEQUENCE [LARGE SCALE GENOMIC DNA]</scope>
    <source>
        <strain evidence="7">ATCC BAA-613 / DSM 15670 / CCUG 46953 / JCM 12243 / WAL 16351</strain>
    </source>
</reference>
<dbReference type="Pfam" id="PF13407">
    <property type="entry name" value="Peripla_BP_4"/>
    <property type="match status" value="1"/>
</dbReference>
<dbReference type="eggNOG" id="COG1879">
    <property type="taxonomic scope" value="Bacteria"/>
</dbReference>
<dbReference type="Proteomes" id="UP000005396">
    <property type="component" value="Unassembled WGS sequence"/>
</dbReference>
<comment type="caution">
    <text evidence="6">The sequence shown here is derived from an EMBL/GenBank/DDBJ whole genome shotgun (WGS) entry which is preliminary data.</text>
</comment>
<accession>A8RW63</accession>
<dbReference type="PANTHER" id="PTHR46847">
    <property type="entry name" value="D-ALLOSE-BINDING PERIPLASMIC PROTEIN-RELATED"/>
    <property type="match status" value="1"/>
</dbReference>
<protein>
    <recommendedName>
        <fullName evidence="5">Periplasmic binding protein domain-containing protein</fullName>
    </recommendedName>
</protein>
<keyword evidence="3" id="KW-0732">Signal</keyword>
<dbReference type="GO" id="GO:0030246">
    <property type="term" value="F:carbohydrate binding"/>
    <property type="evidence" value="ECO:0007669"/>
    <property type="project" value="UniProtKB-ARBA"/>
</dbReference>
<evidence type="ECO:0000313" key="7">
    <source>
        <dbReference type="Proteomes" id="UP000005396"/>
    </source>
</evidence>
<feature type="domain" description="Periplasmic binding protein" evidence="5">
    <location>
        <begin position="97"/>
        <end position="349"/>
    </location>
</feature>
<evidence type="ECO:0000256" key="1">
    <source>
        <dbReference type="ARBA" id="ARBA00004196"/>
    </source>
</evidence>
<sequence length="375" mass="40017">MDIPVNSKEHRRRKEMRKKGLCMAATLLAAAIFCSGCSTDTSPSGNTTVGQQSSAAQTGETVKKETDTSSEKEAPAQDGGNKIVNVSDYLIGYSQLANTGTYRIAETNSMKDEAEKRGFKLIVTDAQDNTAKQVSDVEDLIAQNIDLLILSPREFEGLETALQTAKENSVPVILVDRLAKGEAGVDYVTYIATDFVWEGQAAGEWLKDKTGGTCNIIELTGTVGSSSAQDRATGFAGVVDQNEGMKIIASQTGNFERSEGQKVMENLLQAHGGEVDAVFCHNDQMALGAVQAIKAAGYKPNEDILVIGIDGEMDSFKSVIAGEMSATVVSSPMYGPITFDTVEKILAGQEVPEQTIMEGVVVDAGNAQENMELAY</sequence>
<evidence type="ECO:0000256" key="4">
    <source>
        <dbReference type="SAM" id="MobiDB-lite"/>
    </source>
</evidence>
<name>A8RW63_ENTBW</name>
<comment type="subcellular location">
    <subcellularLocation>
        <location evidence="1">Cell envelope</location>
    </subcellularLocation>
</comment>
<feature type="compositionally biased region" description="Polar residues" evidence="4">
    <location>
        <begin position="42"/>
        <end position="60"/>
    </location>
</feature>
<evidence type="ECO:0000259" key="5">
    <source>
        <dbReference type="Pfam" id="PF13407"/>
    </source>
</evidence>
<comment type="similarity">
    <text evidence="2">Belongs to the bacterial solute-binding protein 2 family.</text>
</comment>
<dbReference type="PaxDb" id="411902-CLOBOL_04482"/>
<dbReference type="CDD" id="cd06309">
    <property type="entry name" value="PBP1_galactofuranose_YtfQ-like"/>
    <property type="match status" value="1"/>
</dbReference>
<dbReference type="EMBL" id="ABCC02000036">
    <property type="protein sequence ID" value="EDP15145.1"/>
    <property type="molecule type" value="Genomic_DNA"/>
</dbReference>
<evidence type="ECO:0000256" key="3">
    <source>
        <dbReference type="ARBA" id="ARBA00022729"/>
    </source>
</evidence>
<dbReference type="InterPro" id="IPR025997">
    <property type="entry name" value="SBP_2_dom"/>
</dbReference>
<dbReference type="Gene3D" id="3.40.50.2300">
    <property type="match status" value="2"/>
</dbReference>
<dbReference type="HOGENOM" id="CLU_037628_3_2_9"/>
<organism evidence="6 7">
    <name type="scientific">Enterocloster bolteae (strain ATCC BAA-613 / DSM 15670 / CCUG 46953 / JCM 12243 / WAL 16351)</name>
    <name type="common">Clostridium bolteae</name>
    <dbReference type="NCBI Taxonomy" id="411902"/>
    <lineage>
        <taxon>Bacteria</taxon>
        <taxon>Bacillati</taxon>
        <taxon>Bacillota</taxon>
        <taxon>Clostridia</taxon>
        <taxon>Lachnospirales</taxon>
        <taxon>Lachnospiraceae</taxon>
        <taxon>Enterocloster</taxon>
    </lineage>
</organism>
<dbReference type="AlphaFoldDB" id="A8RW63"/>
<evidence type="ECO:0000256" key="2">
    <source>
        <dbReference type="ARBA" id="ARBA00007639"/>
    </source>
</evidence>
<dbReference type="PANTHER" id="PTHR46847:SF3">
    <property type="entry name" value="GALACTOFURANOSE-BINDING PROTEIN YTFQ"/>
    <property type="match status" value="1"/>
</dbReference>
<reference evidence="6 7" key="2">
    <citation type="submission" date="2007-09" db="EMBL/GenBank/DDBJ databases">
        <title>Draft genome sequence of Clostridium bolteae (ATCC BAA-613).</title>
        <authorList>
            <person name="Sudarsanam P."/>
            <person name="Ley R."/>
            <person name="Guruge J."/>
            <person name="Turnbaugh P.J."/>
            <person name="Mahowald M."/>
            <person name="Liep D."/>
            <person name="Gordon J."/>
        </authorList>
    </citation>
    <scope>NUCLEOTIDE SEQUENCE [LARGE SCALE GENOMIC DNA]</scope>
    <source>
        <strain evidence="7">ATCC BAA-613 / DSM 15670 / CCUG 46953 / JCM 12243 / WAL 16351</strain>
    </source>
</reference>
<evidence type="ECO:0000313" key="6">
    <source>
        <dbReference type="EMBL" id="EDP15145.1"/>
    </source>
</evidence>
<gene>
    <name evidence="6" type="ORF">CLOBOL_04482</name>
</gene>
<proteinExistence type="inferred from homology"/>